<dbReference type="AlphaFoldDB" id="A0AA88IMZ4"/>
<evidence type="ECO:0000256" key="2">
    <source>
        <dbReference type="SAM" id="SignalP"/>
    </source>
</evidence>
<comment type="caution">
    <text evidence="3">The sequence shown here is derived from an EMBL/GenBank/DDBJ whole genome shotgun (WGS) entry which is preliminary data.</text>
</comment>
<evidence type="ECO:0000313" key="3">
    <source>
        <dbReference type="EMBL" id="KAK2817540.1"/>
    </source>
</evidence>
<name>A0AA88IMZ4_CHASR</name>
<keyword evidence="2" id="KW-0732">Signal</keyword>
<evidence type="ECO:0000256" key="1">
    <source>
        <dbReference type="SAM" id="MobiDB-lite"/>
    </source>
</evidence>
<dbReference type="InterPro" id="IPR040958">
    <property type="entry name" value="SNAD1"/>
</dbReference>
<feature type="region of interest" description="Disordered" evidence="1">
    <location>
        <begin position="97"/>
        <end position="118"/>
    </location>
</feature>
<dbReference type="EMBL" id="JAUPFM010000021">
    <property type="protein sequence ID" value="KAK2817540.1"/>
    <property type="molecule type" value="Genomic_DNA"/>
</dbReference>
<dbReference type="Proteomes" id="UP001187415">
    <property type="component" value="Unassembled WGS sequence"/>
</dbReference>
<protein>
    <submittedName>
        <fullName evidence="3">Uncharacterized protein</fullName>
    </submittedName>
</protein>
<feature type="signal peptide" evidence="2">
    <location>
        <begin position="1"/>
        <end position="22"/>
    </location>
</feature>
<sequence length="118" mass="13122">MAVLWWRAVMVVVLVSTENCLATVDRNRLAAFVNGVLRNYGTNGMFAYAVRIPDNKKQNVNQVLQQVIQSDPPENVKAGLNNDKVYTGNRVVAAKALKRDKEGPDEAESRLVDHLSNL</sequence>
<reference evidence="3" key="1">
    <citation type="submission" date="2023-07" db="EMBL/GenBank/DDBJ databases">
        <title>Chromosome-level Genome Assembly of Striped Snakehead (Channa striata).</title>
        <authorList>
            <person name="Liu H."/>
        </authorList>
    </citation>
    <scope>NUCLEOTIDE SEQUENCE</scope>
    <source>
        <strain evidence="3">Gz</strain>
        <tissue evidence="3">Muscle</tissue>
    </source>
</reference>
<proteinExistence type="predicted"/>
<evidence type="ECO:0000313" key="4">
    <source>
        <dbReference type="Proteomes" id="UP001187415"/>
    </source>
</evidence>
<gene>
    <name evidence="3" type="ORF">Q5P01_025731</name>
</gene>
<keyword evidence="4" id="KW-1185">Reference proteome</keyword>
<organism evidence="3 4">
    <name type="scientific">Channa striata</name>
    <name type="common">Snakehead murrel</name>
    <name type="synonym">Ophicephalus striatus</name>
    <dbReference type="NCBI Taxonomy" id="64152"/>
    <lineage>
        <taxon>Eukaryota</taxon>
        <taxon>Metazoa</taxon>
        <taxon>Chordata</taxon>
        <taxon>Craniata</taxon>
        <taxon>Vertebrata</taxon>
        <taxon>Euteleostomi</taxon>
        <taxon>Actinopterygii</taxon>
        <taxon>Neopterygii</taxon>
        <taxon>Teleostei</taxon>
        <taxon>Neoteleostei</taxon>
        <taxon>Acanthomorphata</taxon>
        <taxon>Anabantaria</taxon>
        <taxon>Anabantiformes</taxon>
        <taxon>Channoidei</taxon>
        <taxon>Channidae</taxon>
        <taxon>Channa</taxon>
    </lineage>
</organism>
<dbReference type="Pfam" id="PF18744">
    <property type="entry name" value="SNAD1"/>
    <property type="match status" value="1"/>
</dbReference>
<feature type="chain" id="PRO_5041692437" evidence="2">
    <location>
        <begin position="23"/>
        <end position="118"/>
    </location>
</feature>
<accession>A0AA88IMZ4</accession>